<dbReference type="Proteomes" id="UP000177588">
    <property type="component" value="Unassembled WGS sequence"/>
</dbReference>
<dbReference type="Pfam" id="PF00472">
    <property type="entry name" value="RF-1"/>
    <property type="match status" value="1"/>
</dbReference>
<dbReference type="InterPro" id="IPR045853">
    <property type="entry name" value="Pep_chain_release_fac_I_sf"/>
</dbReference>
<keyword evidence="2 4" id="KW-0488">Methylation</keyword>
<feature type="domain" description="Peptide chain release factor" evidence="7">
    <location>
        <begin position="56"/>
        <end position="165"/>
    </location>
</feature>
<dbReference type="SMART" id="SM00937">
    <property type="entry name" value="PCRF"/>
    <property type="match status" value="1"/>
</dbReference>
<dbReference type="Gene3D" id="1.20.58.410">
    <property type="entry name" value="Release factor"/>
    <property type="match status" value="1"/>
</dbReference>
<feature type="coiled-coil region" evidence="6">
    <location>
        <begin position="244"/>
        <end position="278"/>
    </location>
</feature>
<dbReference type="AlphaFoldDB" id="A0A1G1WF13"/>
<dbReference type="InterPro" id="IPR005139">
    <property type="entry name" value="PCRF"/>
</dbReference>
<proteinExistence type="inferred from homology"/>
<evidence type="ECO:0000256" key="6">
    <source>
        <dbReference type="SAM" id="Coils"/>
    </source>
</evidence>
<comment type="similarity">
    <text evidence="1 4">Belongs to the prokaryotic/mitochondrial release factor family.</text>
</comment>
<sequence>MEEKLRQIRELEAKSLKSDFWQDIKAATKTMAEISILKKSVGELASLKERVANALDLSGLEGKELVTDLAKEVSTIEKNLAALEFSSFLSGRYDPGAAILSIHAGQGGVEAMDWAQMLLRMYLRFAESKGWKATLLTESRGEEAGIKSASVEISGPYVYGYLRNEAGTHRLVRQSPFNADRLRQTSFALVEIMPVIEDPKEVEILPDDLEIDTFRASGPGGQNVQKVETAVRVRHKPTGLVVSAQSERSQAQNKENAMKLLRAKIFALEEEKRLIEERKLKGEHKAASWGNQIRSYVLHPYKMVKDLRTDVESNDPGSVLDGDLDSFVEAEVKLVPSS</sequence>
<dbReference type="STRING" id="1802597.A2Z24_02095"/>
<dbReference type="GO" id="GO:0016149">
    <property type="term" value="F:translation release factor activity, codon specific"/>
    <property type="evidence" value="ECO:0007669"/>
    <property type="project" value="UniProtKB-UniRule"/>
</dbReference>
<dbReference type="Pfam" id="PF03462">
    <property type="entry name" value="PCRF"/>
    <property type="match status" value="1"/>
</dbReference>
<evidence type="ECO:0000256" key="5">
    <source>
        <dbReference type="NCBIfam" id="TIGR00020"/>
    </source>
</evidence>
<dbReference type="PANTHER" id="PTHR43116">
    <property type="entry name" value="PEPTIDE CHAIN RELEASE FACTOR 2"/>
    <property type="match status" value="1"/>
</dbReference>
<dbReference type="EMBL" id="MHCT01000011">
    <property type="protein sequence ID" value="OGY26288.1"/>
    <property type="molecule type" value="Genomic_DNA"/>
</dbReference>
<organism evidence="8 9">
    <name type="scientific">Candidatus Woykebacteria bacterium RBG_16_44_10</name>
    <dbReference type="NCBI Taxonomy" id="1802597"/>
    <lineage>
        <taxon>Bacteria</taxon>
        <taxon>Candidatus Woykeibacteriota</taxon>
    </lineage>
</organism>
<evidence type="ECO:0000256" key="3">
    <source>
        <dbReference type="ARBA" id="ARBA00022917"/>
    </source>
</evidence>
<protein>
    <recommendedName>
        <fullName evidence="4 5">Peptide chain release factor 2</fullName>
        <shortName evidence="4">RF-2</shortName>
    </recommendedName>
</protein>
<dbReference type="NCBIfam" id="TIGR00020">
    <property type="entry name" value="prfB"/>
    <property type="match status" value="1"/>
</dbReference>
<comment type="subcellular location">
    <subcellularLocation>
        <location evidence="4">Cytoplasm</location>
    </subcellularLocation>
</comment>
<keyword evidence="6" id="KW-0175">Coiled coil</keyword>
<dbReference type="InterPro" id="IPR000352">
    <property type="entry name" value="Pep_chain_release_fac_I"/>
</dbReference>
<comment type="PTM">
    <text evidence="4">Methylated by PrmC. Methylation increases the termination efficiency of RF2.</text>
</comment>
<feature type="modified residue" description="N5-methylglutamine" evidence="4">
    <location>
        <position position="222"/>
    </location>
</feature>
<comment type="function">
    <text evidence="4">Peptide chain release factor 2 directs the termination of translation in response to the peptide chain termination codons UGA and UAA.</text>
</comment>
<evidence type="ECO:0000259" key="7">
    <source>
        <dbReference type="SMART" id="SM00937"/>
    </source>
</evidence>
<comment type="caution">
    <text evidence="8">The sequence shown here is derived from an EMBL/GenBank/DDBJ whole genome shotgun (WGS) entry which is preliminary data.</text>
</comment>
<evidence type="ECO:0000313" key="8">
    <source>
        <dbReference type="EMBL" id="OGY26288.1"/>
    </source>
</evidence>
<gene>
    <name evidence="4" type="primary">prfB</name>
    <name evidence="8" type="ORF">A2Z24_02095</name>
</gene>
<dbReference type="Gene3D" id="3.30.160.20">
    <property type="match status" value="1"/>
</dbReference>
<dbReference type="PANTHER" id="PTHR43116:SF3">
    <property type="entry name" value="CLASS I PEPTIDE CHAIN RELEASE FACTOR"/>
    <property type="match status" value="1"/>
</dbReference>
<evidence type="ECO:0000256" key="4">
    <source>
        <dbReference type="HAMAP-Rule" id="MF_00094"/>
    </source>
</evidence>
<dbReference type="Gene3D" id="3.30.70.1660">
    <property type="match status" value="1"/>
</dbReference>
<keyword evidence="4" id="KW-0963">Cytoplasm</keyword>
<accession>A0A1G1WF13</accession>
<evidence type="ECO:0000256" key="1">
    <source>
        <dbReference type="ARBA" id="ARBA00010835"/>
    </source>
</evidence>
<name>A0A1G1WF13_9BACT</name>
<dbReference type="HAMAP" id="MF_00094">
    <property type="entry name" value="Rel_fac_2"/>
    <property type="match status" value="1"/>
</dbReference>
<evidence type="ECO:0000256" key="2">
    <source>
        <dbReference type="ARBA" id="ARBA00022481"/>
    </source>
</evidence>
<keyword evidence="3 4" id="KW-0648">Protein biosynthesis</keyword>
<reference evidence="8 9" key="1">
    <citation type="journal article" date="2016" name="Nat. Commun.">
        <title>Thousands of microbial genomes shed light on interconnected biogeochemical processes in an aquifer system.</title>
        <authorList>
            <person name="Anantharaman K."/>
            <person name="Brown C.T."/>
            <person name="Hug L.A."/>
            <person name="Sharon I."/>
            <person name="Castelle C.J."/>
            <person name="Probst A.J."/>
            <person name="Thomas B.C."/>
            <person name="Singh A."/>
            <person name="Wilkins M.J."/>
            <person name="Karaoz U."/>
            <person name="Brodie E.L."/>
            <person name="Williams K.H."/>
            <person name="Hubbard S.S."/>
            <person name="Banfield J.F."/>
        </authorList>
    </citation>
    <scope>NUCLEOTIDE SEQUENCE [LARGE SCALE GENOMIC DNA]</scope>
</reference>
<evidence type="ECO:0000313" key="9">
    <source>
        <dbReference type="Proteomes" id="UP000177588"/>
    </source>
</evidence>
<dbReference type="GO" id="GO:0005737">
    <property type="term" value="C:cytoplasm"/>
    <property type="evidence" value="ECO:0007669"/>
    <property type="project" value="UniProtKB-SubCell"/>
</dbReference>
<dbReference type="InterPro" id="IPR004374">
    <property type="entry name" value="PrfB"/>
</dbReference>
<dbReference type="SUPFAM" id="SSF75620">
    <property type="entry name" value="Release factor"/>
    <property type="match status" value="1"/>
</dbReference>